<dbReference type="RefSeq" id="WP_115567772.1">
    <property type="nucleotide sequence ID" value="NZ_QRGR01000031.1"/>
</dbReference>
<dbReference type="SUPFAM" id="SSF56219">
    <property type="entry name" value="DNase I-like"/>
    <property type="match status" value="1"/>
</dbReference>
<dbReference type="AlphaFoldDB" id="A0A3D8L6L3"/>
<feature type="transmembrane region" description="Helical" evidence="1">
    <location>
        <begin position="7"/>
        <end position="29"/>
    </location>
</feature>
<evidence type="ECO:0000256" key="1">
    <source>
        <dbReference type="SAM" id="Phobius"/>
    </source>
</evidence>
<name>A0A3D8L6L3_9BACT</name>
<gene>
    <name evidence="3" type="ORF">DXT99_22100</name>
</gene>
<proteinExistence type="predicted"/>
<reference evidence="4" key="1">
    <citation type="submission" date="2018-08" db="EMBL/GenBank/DDBJ databases">
        <authorList>
            <person name="Liu Z.-W."/>
            <person name="Du Z.-J."/>
        </authorList>
    </citation>
    <scope>NUCLEOTIDE SEQUENCE [LARGE SCALE GENOMIC DNA]</scope>
    <source>
        <strain evidence="4">H4X</strain>
    </source>
</reference>
<evidence type="ECO:0000313" key="3">
    <source>
        <dbReference type="EMBL" id="RDV12963.1"/>
    </source>
</evidence>
<protein>
    <recommendedName>
        <fullName evidence="2">Endonuclease/exonuclease/phosphatase domain-containing protein</fullName>
    </recommendedName>
</protein>
<comment type="caution">
    <text evidence="3">The sequence shown here is derived from an EMBL/GenBank/DDBJ whole genome shotgun (WGS) entry which is preliminary data.</text>
</comment>
<organism evidence="3 4">
    <name type="scientific">Pontibacter diazotrophicus</name>
    <dbReference type="NCBI Taxonomy" id="1400979"/>
    <lineage>
        <taxon>Bacteria</taxon>
        <taxon>Pseudomonadati</taxon>
        <taxon>Bacteroidota</taxon>
        <taxon>Cytophagia</taxon>
        <taxon>Cytophagales</taxon>
        <taxon>Hymenobacteraceae</taxon>
        <taxon>Pontibacter</taxon>
    </lineage>
</organism>
<evidence type="ECO:0000313" key="4">
    <source>
        <dbReference type="Proteomes" id="UP000256708"/>
    </source>
</evidence>
<dbReference type="Gene3D" id="3.60.10.10">
    <property type="entry name" value="Endonuclease/exonuclease/phosphatase"/>
    <property type="match status" value="1"/>
</dbReference>
<dbReference type="GO" id="GO:0003824">
    <property type="term" value="F:catalytic activity"/>
    <property type="evidence" value="ECO:0007669"/>
    <property type="project" value="InterPro"/>
</dbReference>
<dbReference type="Pfam" id="PF03372">
    <property type="entry name" value="Exo_endo_phos"/>
    <property type="match status" value="1"/>
</dbReference>
<feature type="transmembrane region" description="Helical" evidence="1">
    <location>
        <begin position="68"/>
        <end position="87"/>
    </location>
</feature>
<keyword evidence="1" id="KW-0812">Transmembrane</keyword>
<dbReference type="Proteomes" id="UP000256708">
    <property type="component" value="Unassembled WGS sequence"/>
</dbReference>
<dbReference type="InterPro" id="IPR005135">
    <property type="entry name" value="Endo/exonuclease/phosphatase"/>
</dbReference>
<keyword evidence="1" id="KW-0472">Membrane</keyword>
<dbReference type="EMBL" id="QRGR01000031">
    <property type="protein sequence ID" value="RDV12963.1"/>
    <property type="molecule type" value="Genomic_DNA"/>
</dbReference>
<feature type="transmembrane region" description="Helical" evidence="1">
    <location>
        <begin position="41"/>
        <end position="61"/>
    </location>
</feature>
<sequence>MPTVRRITFFLVLVAGTLLIIATLLSLLYDVTYWYLKVLDFPRVQVLVGLLACLVLFVLVNKGWELPSVLFVLGLIASIVLQARIILPYTPLTDVVVESAEPLSVEPARSFSMLIANVWIKNNQVEAFLDLVAESDPDIVLAMETTEWWVKHLAPLREQYPHRVLYPQDNTYGMALYSKLPLNNTEVMFLSHETVPSIHTEVRLPDGSSFMLHAVHPVPPKPSEYPDNIGEEEVALLKVGEMVARTKMPSIVAGDFNDVAWSKTNRLFGIESGLGDVRIGRGLYNTFDATSPVLRWPLDHVYVSGEFRVVDFERLPPFGSDHFPIYVELVMRK</sequence>
<keyword evidence="4" id="KW-1185">Reference proteome</keyword>
<evidence type="ECO:0000259" key="2">
    <source>
        <dbReference type="Pfam" id="PF03372"/>
    </source>
</evidence>
<accession>A0A3D8L6L3</accession>
<dbReference type="OrthoDB" id="9796594at2"/>
<dbReference type="InterPro" id="IPR036691">
    <property type="entry name" value="Endo/exonu/phosph_ase_sf"/>
</dbReference>
<feature type="domain" description="Endonuclease/exonuclease/phosphatase" evidence="2">
    <location>
        <begin position="117"/>
        <end position="322"/>
    </location>
</feature>
<keyword evidence="1" id="KW-1133">Transmembrane helix</keyword>